<evidence type="ECO:0000313" key="1">
    <source>
        <dbReference type="EMBL" id="KAG2578983.1"/>
    </source>
</evidence>
<keyword evidence="2" id="KW-1185">Reference proteome</keyword>
<sequence length="84" mass="9388">MPASIVVNSTKASYISLFSADADGLLLAFEVSRRPTTLLQSFMQSCWTTLTTTKDGQFQRTEFLSTFREARSLDEVPQQEEGCT</sequence>
<gene>
    <name evidence="1" type="ORF">PVAP13_6NG209521</name>
</gene>
<name>A0A8T0R1V8_PANVG</name>
<dbReference type="Proteomes" id="UP000823388">
    <property type="component" value="Chromosome 6N"/>
</dbReference>
<comment type="caution">
    <text evidence="1">The sequence shown here is derived from an EMBL/GenBank/DDBJ whole genome shotgun (WGS) entry which is preliminary data.</text>
</comment>
<dbReference type="AlphaFoldDB" id="A0A8T0R1V8"/>
<protein>
    <submittedName>
        <fullName evidence="1">Uncharacterized protein</fullName>
    </submittedName>
</protein>
<evidence type="ECO:0000313" key="2">
    <source>
        <dbReference type="Proteomes" id="UP000823388"/>
    </source>
</evidence>
<dbReference type="EMBL" id="CM029048">
    <property type="protein sequence ID" value="KAG2578983.1"/>
    <property type="molecule type" value="Genomic_DNA"/>
</dbReference>
<accession>A0A8T0R1V8</accession>
<organism evidence="1 2">
    <name type="scientific">Panicum virgatum</name>
    <name type="common">Blackwell switchgrass</name>
    <dbReference type="NCBI Taxonomy" id="38727"/>
    <lineage>
        <taxon>Eukaryota</taxon>
        <taxon>Viridiplantae</taxon>
        <taxon>Streptophyta</taxon>
        <taxon>Embryophyta</taxon>
        <taxon>Tracheophyta</taxon>
        <taxon>Spermatophyta</taxon>
        <taxon>Magnoliopsida</taxon>
        <taxon>Liliopsida</taxon>
        <taxon>Poales</taxon>
        <taxon>Poaceae</taxon>
        <taxon>PACMAD clade</taxon>
        <taxon>Panicoideae</taxon>
        <taxon>Panicodae</taxon>
        <taxon>Paniceae</taxon>
        <taxon>Panicinae</taxon>
        <taxon>Panicum</taxon>
        <taxon>Panicum sect. Hiantes</taxon>
    </lineage>
</organism>
<reference evidence="1 2" key="1">
    <citation type="submission" date="2020-05" db="EMBL/GenBank/DDBJ databases">
        <title>WGS assembly of Panicum virgatum.</title>
        <authorList>
            <person name="Lovell J.T."/>
            <person name="Jenkins J."/>
            <person name="Shu S."/>
            <person name="Juenger T.E."/>
            <person name="Schmutz J."/>
        </authorList>
    </citation>
    <scope>NUCLEOTIDE SEQUENCE [LARGE SCALE GENOMIC DNA]</scope>
    <source>
        <strain evidence="2">cv. AP13</strain>
    </source>
</reference>
<proteinExistence type="predicted"/>